<dbReference type="SUPFAM" id="SSF47384">
    <property type="entry name" value="Homodimeric domain of signal transducing histidine kinase"/>
    <property type="match status" value="1"/>
</dbReference>
<dbReference type="InterPro" id="IPR015943">
    <property type="entry name" value="WD40/YVTN_repeat-like_dom_sf"/>
</dbReference>
<name>A0A4V4GZE8_9BACT</name>
<feature type="modified residue" description="4-aspartylphosphate" evidence="12">
    <location>
        <position position="1150"/>
    </location>
</feature>
<evidence type="ECO:0000256" key="1">
    <source>
        <dbReference type="ARBA" id="ARBA00000085"/>
    </source>
</evidence>
<dbReference type="EC" id="2.7.13.3" evidence="2"/>
<comment type="catalytic activity">
    <reaction evidence="1">
        <text>ATP + protein L-histidine = ADP + protein N-phospho-L-histidine.</text>
        <dbReference type="EC" id="2.7.13.3"/>
    </reaction>
</comment>
<keyword evidence="13" id="KW-1133">Transmembrane helix</keyword>
<evidence type="ECO:0000256" key="13">
    <source>
        <dbReference type="SAM" id="Phobius"/>
    </source>
</evidence>
<dbReference type="PROSITE" id="PS50110">
    <property type="entry name" value="RESPONSE_REGULATORY"/>
    <property type="match status" value="1"/>
</dbReference>
<feature type="transmembrane region" description="Helical" evidence="13">
    <location>
        <begin position="783"/>
        <end position="801"/>
    </location>
</feature>
<dbReference type="SUPFAM" id="SSF46689">
    <property type="entry name" value="Homeodomain-like"/>
    <property type="match status" value="1"/>
</dbReference>
<dbReference type="Pfam" id="PF07494">
    <property type="entry name" value="Reg_prop"/>
    <property type="match status" value="8"/>
</dbReference>
<dbReference type="Gene3D" id="2.130.10.10">
    <property type="entry name" value="YVTN repeat-like/Quinoprotein amine dehydrogenase"/>
    <property type="match status" value="2"/>
</dbReference>
<evidence type="ECO:0000256" key="9">
    <source>
        <dbReference type="ARBA" id="ARBA00023015"/>
    </source>
</evidence>
<feature type="signal peptide" evidence="14">
    <location>
        <begin position="1"/>
        <end position="23"/>
    </location>
</feature>
<keyword evidence="8" id="KW-0902">Two-component regulatory system</keyword>
<dbReference type="Pfam" id="PF07495">
    <property type="entry name" value="Y_Y_Y"/>
    <property type="match status" value="1"/>
</dbReference>
<evidence type="ECO:0000313" key="18">
    <source>
        <dbReference type="EMBL" id="THU32406.1"/>
    </source>
</evidence>
<dbReference type="InterPro" id="IPR036890">
    <property type="entry name" value="HATPase_C_sf"/>
</dbReference>
<gene>
    <name evidence="18" type="ORF">FAM09_26805</name>
</gene>
<evidence type="ECO:0000259" key="17">
    <source>
        <dbReference type="PROSITE" id="PS50110"/>
    </source>
</evidence>
<dbReference type="Gene3D" id="1.10.287.130">
    <property type="match status" value="1"/>
</dbReference>
<sequence length="1366" mass="156009">MNISCRYSFVAILQLFFSCAAWAYTGPAISHLGIQQGLSNNSVQCIYQDHNGLMWFGTYDGLNSYDGYGFRVFRNKINDTGSIPHNYIYTIHEDKFNNLWVGTGQGVAVYDRIFDRFLPVYFHPTYAKTQKDKVNCSINTIRSDATGNVFIGANGWGLFLKKPGSEVAVQIPVKMSNNKESHYYNVQAIFVDKQEKVWLFIETVGLCLFDQNTLKIRLVNNTFKSVISMEVDGGHIWMGTDNGLYQYAIASNQFINHFTEKKDQLSANMVVSLCSDANNNLWVGTVGGGVNMLNKITGAFQYLLPGESKDQLSSESVYSIFVDKESRVWMGTLKGGIDILDVHKSRFQTITHNPFDANSLVNNFVSSFYEDKNGDLFIGTDGGGFSIWDRQRNTFTNFYHEVANNRSLSNNAISCIKKDHQGSVWIATFGGGINKFNRATGTFEHYKCINENTGEENKYVWQLYEDREQNFWATTFGNGKLYKLNRSQNRFELFDSKLNDLLSIAEDHTGALWVGNARQLICLDKQKKEHVYYSTGKPVRAIFEDSHHNLWVGTEGGGLILFNRKKGNVAKRYSTADGLSNNAVLNILEDTNGNLWISTFNGLSKFDPVKKTFQNFYQSDGLQSNQFSYNAALRLQSGALAFGGINGMNLFYPQQVNTRTFMPALLFSEIWVNNKPLAEVPRCIVRAGNGHIRELRIPYNEAILSFHFTALEYSSPEKVNYAYFLQGWDKDWNYTGNVRTINYNNISEGSYFLRIKSTNAEGIWNTREATIKIIILPPWYRTWWAYLLYIAVASAIIYIYYKYKARQRKLEYEIRLAHINAEKEKEINDKRHSFFTNISHEFRTPLTLIINPIKDMLRRAGDPAIEKDLTIVHRNAKRLLSLVDQLLIFRKADVEADKMTFAKHNFYNLCNEVYLCFVHQARTNHLTYTFDCNNPNLELYVDREKMEIILYNLISNAIKFTPPGGAIAFKVQETDNTVELSVQDTGCGIPAAATGRLFEKFYQAPSGKTPLKPGFGIGLYLVRHFIEEHKGAVFFQTTEGVGSTFFITLQKGKAHLANEIILNEAQKEPVILEELLEEPVEEQPVIDHQESKPGIVVTDRPCVLIADDDNAIRQYLVQILQDKYEVMEAENGQEALAMVQKKFPDLVISDIRMDVMDGIELCKKIKKDAALNHIPVVLLTGSQGTDTELQSIEEGADLYITKPFDKDLLLAKVENIFKTRNELRNYFFNEITLKQNSLKVSVEYKEFLENCIAIVERHLTDDNFTIKVLVKEIGMSHSNLYKKIRLLSGQSITNFIRYIRLRKAAELMLKNECNVNQAAFEVGISDIKYFRTQFNKLFGMNPSDYIKKYRNSFNNSYHVKGKTGGE</sequence>
<dbReference type="InterPro" id="IPR018062">
    <property type="entry name" value="HTH_AraC-typ_CS"/>
</dbReference>
<dbReference type="InterPro" id="IPR018060">
    <property type="entry name" value="HTH_AraC"/>
</dbReference>
<dbReference type="PRINTS" id="PR00344">
    <property type="entry name" value="BCTRLSENSOR"/>
</dbReference>
<evidence type="ECO:0000256" key="10">
    <source>
        <dbReference type="ARBA" id="ARBA00023125"/>
    </source>
</evidence>
<dbReference type="Pfam" id="PF00512">
    <property type="entry name" value="HisKA"/>
    <property type="match status" value="1"/>
</dbReference>
<dbReference type="GO" id="GO:0005524">
    <property type="term" value="F:ATP binding"/>
    <property type="evidence" value="ECO:0007669"/>
    <property type="project" value="UniProtKB-KW"/>
</dbReference>
<evidence type="ECO:0000256" key="8">
    <source>
        <dbReference type="ARBA" id="ARBA00023012"/>
    </source>
</evidence>
<evidence type="ECO:0000256" key="14">
    <source>
        <dbReference type="SAM" id="SignalP"/>
    </source>
</evidence>
<dbReference type="PROSITE" id="PS50109">
    <property type="entry name" value="HIS_KIN"/>
    <property type="match status" value="1"/>
</dbReference>
<dbReference type="Pfam" id="PF12833">
    <property type="entry name" value="HTH_18"/>
    <property type="match status" value="1"/>
</dbReference>
<dbReference type="CDD" id="cd00075">
    <property type="entry name" value="HATPase"/>
    <property type="match status" value="1"/>
</dbReference>
<keyword evidence="5" id="KW-0547">Nucleotide-binding</keyword>
<dbReference type="InterPro" id="IPR001789">
    <property type="entry name" value="Sig_transdc_resp-reg_receiver"/>
</dbReference>
<dbReference type="InterPro" id="IPR003594">
    <property type="entry name" value="HATPase_dom"/>
</dbReference>
<evidence type="ECO:0000256" key="6">
    <source>
        <dbReference type="ARBA" id="ARBA00022777"/>
    </source>
</evidence>
<accession>A0A4V4GZE8</accession>
<dbReference type="Gene3D" id="3.40.50.2300">
    <property type="match status" value="1"/>
</dbReference>
<evidence type="ECO:0000259" key="15">
    <source>
        <dbReference type="PROSITE" id="PS01124"/>
    </source>
</evidence>
<evidence type="ECO:0000256" key="11">
    <source>
        <dbReference type="ARBA" id="ARBA00023163"/>
    </source>
</evidence>
<dbReference type="SMART" id="SM00448">
    <property type="entry name" value="REC"/>
    <property type="match status" value="1"/>
</dbReference>
<feature type="domain" description="Response regulatory" evidence="17">
    <location>
        <begin position="1102"/>
        <end position="1217"/>
    </location>
</feature>
<dbReference type="RefSeq" id="WP_136580248.1">
    <property type="nucleotide sequence ID" value="NZ_STFF01000011.1"/>
</dbReference>
<keyword evidence="11" id="KW-0804">Transcription</keyword>
<dbReference type="InterPro" id="IPR009057">
    <property type="entry name" value="Homeodomain-like_sf"/>
</dbReference>
<keyword evidence="10" id="KW-0238">DNA-binding</keyword>
<evidence type="ECO:0000256" key="4">
    <source>
        <dbReference type="ARBA" id="ARBA00022679"/>
    </source>
</evidence>
<keyword evidence="4" id="KW-0808">Transferase</keyword>
<dbReference type="Pfam" id="PF02518">
    <property type="entry name" value="HATPase_c"/>
    <property type="match status" value="1"/>
</dbReference>
<dbReference type="Gene3D" id="3.30.565.10">
    <property type="entry name" value="Histidine kinase-like ATPase, C-terminal domain"/>
    <property type="match status" value="1"/>
</dbReference>
<keyword evidence="14" id="KW-0732">Signal</keyword>
<keyword evidence="7" id="KW-0067">ATP-binding</keyword>
<dbReference type="PANTHER" id="PTHR43547">
    <property type="entry name" value="TWO-COMPONENT HISTIDINE KINASE"/>
    <property type="match status" value="1"/>
</dbReference>
<dbReference type="InterPro" id="IPR011110">
    <property type="entry name" value="Reg_prop"/>
</dbReference>
<evidence type="ECO:0000256" key="12">
    <source>
        <dbReference type="PROSITE-ProRule" id="PRU00169"/>
    </source>
</evidence>
<evidence type="ECO:0000259" key="16">
    <source>
        <dbReference type="PROSITE" id="PS50109"/>
    </source>
</evidence>
<dbReference type="PROSITE" id="PS51257">
    <property type="entry name" value="PROKAR_LIPOPROTEIN"/>
    <property type="match status" value="1"/>
</dbReference>
<dbReference type="GO" id="GO:0043565">
    <property type="term" value="F:sequence-specific DNA binding"/>
    <property type="evidence" value="ECO:0007669"/>
    <property type="project" value="InterPro"/>
</dbReference>
<dbReference type="SUPFAM" id="SSF63829">
    <property type="entry name" value="Calcium-dependent phosphotriesterase"/>
    <property type="match status" value="1"/>
</dbReference>
<dbReference type="SUPFAM" id="SSF101898">
    <property type="entry name" value="NHL repeat"/>
    <property type="match status" value="1"/>
</dbReference>
<comment type="caution">
    <text evidence="18">The sequence shown here is derived from an EMBL/GenBank/DDBJ whole genome shotgun (WGS) entry which is preliminary data.</text>
</comment>
<feature type="chain" id="PRO_5020211929" description="histidine kinase" evidence="14">
    <location>
        <begin position="24"/>
        <end position="1366"/>
    </location>
</feature>
<keyword evidence="6" id="KW-0418">Kinase</keyword>
<evidence type="ECO:0000256" key="2">
    <source>
        <dbReference type="ARBA" id="ARBA00012438"/>
    </source>
</evidence>
<dbReference type="InterPro" id="IPR004358">
    <property type="entry name" value="Sig_transdc_His_kin-like_C"/>
</dbReference>
<protein>
    <recommendedName>
        <fullName evidence="2">histidine kinase</fullName>
        <ecNumber evidence="2">2.7.13.3</ecNumber>
    </recommendedName>
</protein>
<dbReference type="SMART" id="SM00387">
    <property type="entry name" value="HATPase_c"/>
    <property type="match status" value="1"/>
</dbReference>
<dbReference type="InterPro" id="IPR011123">
    <property type="entry name" value="Y_Y_Y"/>
</dbReference>
<dbReference type="GO" id="GO:0000155">
    <property type="term" value="F:phosphorelay sensor kinase activity"/>
    <property type="evidence" value="ECO:0007669"/>
    <property type="project" value="InterPro"/>
</dbReference>
<proteinExistence type="predicted"/>
<keyword evidence="19" id="KW-1185">Reference proteome</keyword>
<feature type="domain" description="HTH araC/xylS-type" evidence="15">
    <location>
        <begin position="1249"/>
        <end position="1348"/>
    </location>
</feature>
<dbReference type="Proteomes" id="UP000306918">
    <property type="component" value="Unassembled WGS sequence"/>
</dbReference>
<dbReference type="OrthoDB" id="9809670at2"/>
<keyword evidence="3 12" id="KW-0597">Phosphoprotein</keyword>
<reference evidence="18 19" key="1">
    <citation type="submission" date="2019-04" db="EMBL/GenBank/DDBJ databases">
        <title>Niastella caeni sp. nov., isolated from activated sludge.</title>
        <authorList>
            <person name="Sheng M."/>
        </authorList>
    </citation>
    <scope>NUCLEOTIDE SEQUENCE [LARGE SCALE GENOMIC DNA]</scope>
    <source>
        <strain evidence="18 19">HX-2-15</strain>
    </source>
</reference>
<dbReference type="CDD" id="cd00082">
    <property type="entry name" value="HisKA"/>
    <property type="match status" value="1"/>
</dbReference>
<dbReference type="InterPro" id="IPR013783">
    <property type="entry name" value="Ig-like_fold"/>
</dbReference>
<dbReference type="InterPro" id="IPR011006">
    <property type="entry name" value="CheY-like_superfamily"/>
</dbReference>
<dbReference type="PROSITE" id="PS01124">
    <property type="entry name" value="HTH_ARAC_FAMILY_2"/>
    <property type="match status" value="1"/>
</dbReference>
<dbReference type="PANTHER" id="PTHR43547:SF2">
    <property type="entry name" value="HYBRID SIGNAL TRANSDUCTION HISTIDINE KINASE C"/>
    <property type="match status" value="1"/>
</dbReference>
<dbReference type="SUPFAM" id="SSF52172">
    <property type="entry name" value="CheY-like"/>
    <property type="match status" value="1"/>
</dbReference>
<dbReference type="InterPro" id="IPR003661">
    <property type="entry name" value="HisK_dim/P_dom"/>
</dbReference>
<dbReference type="Gene3D" id="1.10.10.60">
    <property type="entry name" value="Homeodomain-like"/>
    <property type="match status" value="1"/>
</dbReference>
<dbReference type="Pfam" id="PF00072">
    <property type="entry name" value="Response_reg"/>
    <property type="match status" value="1"/>
</dbReference>
<keyword evidence="13" id="KW-0472">Membrane</keyword>
<dbReference type="Gene3D" id="2.60.40.10">
    <property type="entry name" value="Immunoglobulins"/>
    <property type="match status" value="1"/>
</dbReference>
<dbReference type="SUPFAM" id="SSF55874">
    <property type="entry name" value="ATPase domain of HSP90 chaperone/DNA topoisomerase II/histidine kinase"/>
    <property type="match status" value="1"/>
</dbReference>
<dbReference type="GO" id="GO:0003700">
    <property type="term" value="F:DNA-binding transcription factor activity"/>
    <property type="evidence" value="ECO:0007669"/>
    <property type="project" value="InterPro"/>
</dbReference>
<dbReference type="PROSITE" id="PS00041">
    <property type="entry name" value="HTH_ARAC_FAMILY_1"/>
    <property type="match status" value="1"/>
</dbReference>
<evidence type="ECO:0000313" key="19">
    <source>
        <dbReference type="Proteomes" id="UP000306918"/>
    </source>
</evidence>
<dbReference type="SMART" id="SM00342">
    <property type="entry name" value="HTH_ARAC"/>
    <property type="match status" value="1"/>
</dbReference>
<evidence type="ECO:0000256" key="5">
    <source>
        <dbReference type="ARBA" id="ARBA00022741"/>
    </source>
</evidence>
<evidence type="ECO:0000256" key="3">
    <source>
        <dbReference type="ARBA" id="ARBA00022553"/>
    </source>
</evidence>
<evidence type="ECO:0000256" key="7">
    <source>
        <dbReference type="ARBA" id="ARBA00022840"/>
    </source>
</evidence>
<organism evidence="18 19">
    <name type="scientific">Niastella caeni</name>
    <dbReference type="NCBI Taxonomy" id="2569763"/>
    <lineage>
        <taxon>Bacteria</taxon>
        <taxon>Pseudomonadati</taxon>
        <taxon>Bacteroidota</taxon>
        <taxon>Chitinophagia</taxon>
        <taxon>Chitinophagales</taxon>
        <taxon>Chitinophagaceae</taxon>
        <taxon>Niastella</taxon>
    </lineage>
</organism>
<dbReference type="InterPro" id="IPR036097">
    <property type="entry name" value="HisK_dim/P_sf"/>
</dbReference>
<dbReference type="InterPro" id="IPR005467">
    <property type="entry name" value="His_kinase_dom"/>
</dbReference>
<dbReference type="EMBL" id="STFF01000011">
    <property type="protein sequence ID" value="THU32406.1"/>
    <property type="molecule type" value="Genomic_DNA"/>
</dbReference>
<dbReference type="FunFam" id="3.30.565.10:FF:000037">
    <property type="entry name" value="Hybrid sensor histidine kinase/response regulator"/>
    <property type="match status" value="1"/>
</dbReference>
<keyword evidence="13" id="KW-0812">Transmembrane</keyword>
<keyword evidence="9" id="KW-0805">Transcription regulation</keyword>
<dbReference type="SMART" id="SM00388">
    <property type="entry name" value="HisKA"/>
    <property type="match status" value="1"/>
</dbReference>
<feature type="domain" description="Histidine kinase" evidence="16">
    <location>
        <begin position="837"/>
        <end position="1053"/>
    </location>
</feature>
<dbReference type="CDD" id="cd00146">
    <property type="entry name" value="PKD"/>
    <property type="match status" value="1"/>
</dbReference>